<evidence type="ECO:0000313" key="9">
    <source>
        <dbReference type="EMBL" id="MBB4686915.1"/>
    </source>
</evidence>
<dbReference type="UniPathway" id="UPA00138"/>
<comment type="caution">
    <text evidence="9">The sequence shown here is derived from an EMBL/GenBank/DDBJ whole genome shotgun (WGS) entry which is preliminary data.</text>
</comment>
<comment type="pathway">
    <text evidence="2">Carbohydrate biosynthesis; gluconeogenesis.</text>
</comment>
<keyword evidence="10" id="KW-1185">Reference proteome</keyword>
<name>A0A840IZT1_9PSEU</name>
<proteinExistence type="inferred from homology"/>
<dbReference type="SUPFAM" id="SSF56655">
    <property type="entry name" value="Carbohydrate phosphatase"/>
    <property type="match status" value="1"/>
</dbReference>
<dbReference type="Pfam" id="PF03320">
    <property type="entry name" value="FBPase_glpX"/>
    <property type="match status" value="1"/>
</dbReference>
<dbReference type="EMBL" id="JACHMG010000001">
    <property type="protein sequence ID" value="MBB4686915.1"/>
    <property type="molecule type" value="Genomic_DNA"/>
</dbReference>
<evidence type="ECO:0000256" key="4">
    <source>
        <dbReference type="ARBA" id="ARBA00022723"/>
    </source>
</evidence>
<sequence length="343" mass="34852">MKAKEWGISGAAGGLRVDERDAGTDGPGDGLALELVRVTEAAAIAAGRWAGHGDEEGGRAAADVMHELIRSVPMRGVVVIGRGTERDTPVLFNGETAGDGTGPACDIGISVGDGVLSAAGDVPNALAAIAVAEPGALYDPSPVLAMEKLAVGPDYVDVVDIRLPVADNLRAVARAGDAQVSDLVVAVLNRPRHRRLVHEIRDAGARVHLIEGGDVAGAIAAARPESPVDLMLGTGGSAEGVVAAAALSCLGGSLQARLRSETPGPAETGFGEVLHTGDLVRGENVVFCATGVTGNEVLRGVQHHSGRTTTQSMVMCAKANTVRIVTSEHRPSGGTRSTGPYDG</sequence>
<dbReference type="Gene3D" id="3.40.190.90">
    <property type="match status" value="1"/>
</dbReference>
<evidence type="ECO:0000313" key="10">
    <source>
        <dbReference type="Proteomes" id="UP000581769"/>
    </source>
</evidence>
<comment type="similarity">
    <text evidence="3 8">Belongs to the FBPase class 2 family.</text>
</comment>
<evidence type="ECO:0000256" key="6">
    <source>
        <dbReference type="ARBA" id="ARBA00023211"/>
    </source>
</evidence>
<keyword evidence="4" id="KW-0479">Metal-binding</keyword>
<dbReference type="GO" id="GO:0030388">
    <property type="term" value="P:fructose 1,6-bisphosphate metabolic process"/>
    <property type="evidence" value="ECO:0007669"/>
    <property type="project" value="TreeGrafter"/>
</dbReference>
<dbReference type="PANTHER" id="PTHR30447">
    <property type="entry name" value="FRUCTOSE-1,6-BISPHOSPHATASE CLASS 2"/>
    <property type="match status" value="1"/>
</dbReference>
<keyword evidence="5 9" id="KW-0378">Hydrolase</keyword>
<dbReference type="Gene3D" id="3.30.540.10">
    <property type="entry name" value="Fructose-1,6-Bisphosphatase, subunit A, domain 1"/>
    <property type="match status" value="1"/>
</dbReference>
<dbReference type="PIRSF" id="PIRSF004532">
    <property type="entry name" value="GlpX"/>
    <property type="match status" value="1"/>
</dbReference>
<evidence type="ECO:0000256" key="5">
    <source>
        <dbReference type="ARBA" id="ARBA00022801"/>
    </source>
</evidence>
<dbReference type="GO" id="GO:0006094">
    <property type="term" value="P:gluconeogenesis"/>
    <property type="evidence" value="ECO:0007669"/>
    <property type="project" value="UniProtKB-UniPathway"/>
</dbReference>
<accession>A0A840IZT1</accession>
<reference evidence="9 10" key="1">
    <citation type="submission" date="2020-08" db="EMBL/GenBank/DDBJ databases">
        <title>Sequencing the genomes of 1000 actinobacteria strains.</title>
        <authorList>
            <person name="Klenk H.-P."/>
        </authorList>
    </citation>
    <scope>NUCLEOTIDE SEQUENCE [LARGE SCALE GENOMIC DNA]</scope>
    <source>
        <strain evidence="9 10">DSM 45859</strain>
    </source>
</reference>
<keyword evidence="6" id="KW-0464">Manganese</keyword>
<evidence type="ECO:0000256" key="1">
    <source>
        <dbReference type="ARBA" id="ARBA00001273"/>
    </source>
</evidence>
<protein>
    <recommendedName>
        <fullName evidence="8">Fructose-1,6-bisphosphatase</fullName>
    </recommendedName>
</protein>
<organism evidence="9 10">
    <name type="scientific">Amycolatopsis jiangsuensis</name>
    <dbReference type="NCBI Taxonomy" id="1181879"/>
    <lineage>
        <taxon>Bacteria</taxon>
        <taxon>Bacillati</taxon>
        <taxon>Actinomycetota</taxon>
        <taxon>Actinomycetes</taxon>
        <taxon>Pseudonocardiales</taxon>
        <taxon>Pseudonocardiaceae</taxon>
        <taxon>Amycolatopsis</taxon>
    </lineage>
</organism>
<dbReference type="GO" id="GO:0042132">
    <property type="term" value="F:fructose 1,6-bisphosphate 1-phosphatase activity"/>
    <property type="evidence" value="ECO:0007669"/>
    <property type="project" value="UniProtKB-EC"/>
</dbReference>
<dbReference type="GO" id="GO:0005829">
    <property type="term" value="C:cytosol"/>
    <property type="evidence" value="ECO:0007669"/>
    <property type="project" value="TreeGrafter"/>
</dbReference>
<comment type="catalytic activity">
    <reaction evidence="1">
        <text>beta-D-fructose 1,6-bisphosphate + H2O = beta-D-fructose 6-phosphate + phosphate</text>
        <dbReference type="Rhea" id="RHEA:11064"/>
        <dbReference type="ChEBI" id="CHEBI:15377"/>
        <dbReference type="ChEBI" id="CHEBI:32966"/>
        <dbReference type="ChEBI" id="CHEBI:43474"/>
        <dbReference type="ChEBI" id="CHEBI:57634"/>
        <dbReference type="EC" id="3.1.3.11"/>
    </reaction>
</comment>
<evidence type="ECO:0000256" key="2">
    <source>
        <dbReference type="ARBA" id="ARBA00004742"/>
    </source>
</evidence>
<keyword evidence="7 8" id="KW-0119">Carbohydrate metabolism</keyword>
<dbReference type="InterPro" id="IPR004464">
    <property type="entry name" value="FBPase_class-2/SBPase"/>
</dbReference>
<gene>
    <name evidence="9" type="ORF">BJY18_004400</name>
</gene>
<evidence type="ECO:0000256" key="8">
    <source>
        <dbReference type="PIRNR" id="PIRNR004532"/>
    </source>
</evidence>
<dbReference type="GO" id="GO:0006071">
    <property type="term" value="P:glycerol metabolic process"/>
    <property type="evidence" value="ECO:0007669"/>
    <property type="project" value="InterPro"/>
</dbReference>
<dbReference type="AlphaFoldDB" id="A0A840IZT1"/>
<evidence type="ECO:0000256" key="3">
    <source>
        <dbReference type="ARBA" id="ARBA00008989"/>
    </source>
</evidence>
<evidence type="ECO:0000256" key="7">
    <source>
        <dbReference type="ARBA" id="ARBA00023277"/>
    </source>
</evidence>
<dbReference type="RefSeq" id="WP_184781700.1">
    <property type="nucleotide sequence ID" value="NZ_JACHMG010000001.1"/>
</dbReference>
<dbReference type="GO" id="GO:0046872">
    <property type="term" value="F:metal ion binding"/>
    <property type="evidence" value="ECO:0007669"/>
    <property type="project" value="UniProtKB-KW"/>
</dbReference>
<dbReference type="Proteomes" id="UP000581769">
    <property type="component" value="Unassembled WGS sequence"/>
</dbReference>
<dbReference type="PANTHER" id="PTHR30447:SF0">
    <property type="entry name" value="FRUCTOSE-1,6-BISPHOSPHATASE 1 CLASS 2-RELATED"/>
    <property type="match status" value="1"/>
</dbReference>